<evidence type="ECO:0000256" key="3">
    <source>
        <dbReference type="ARBA" id="ARBA00022695"/>
    </source>
</evidence>
<dbReference type="AlphaFoldDB" id="Q64EA5"/>
<dbReference type="Pfam" id="PF18765">
    <property type="entry name" value="Polbeta"/>
    <property type="match status" value="1"/>
</dbReference>
<name>Q64EA5_UNCAG</name>
<reference evidence="9" key="2">
    <citation type="submission" date="2004-08" db="EMBL/GenBank/DDBJ databases">
        <authorList>
            <person name="Putnam N."/>
            <person name="Detter J.C."/>
            <person name="Richardson P.M."/>
            <person name="Rokhsar D."/>
        </authorList>
    </citation>
    <scope>NUCLEOTIDE SEQUENCE</scope>
</reference>
<dbReference type="GO" id="GO:0005524">
    <property type="term" value="F:ATP binding"/>
    <property type="evidence" value="ECO:0007669"/>
    <property type="project" value="UniProtKB-KW"/>
</dbReference>
<dbReference type="Gene3D" id="3.30.460.10">
    <property type="entry name" value="Beta Polymerase, domain 2"/>
    <property type="match status" value="1"/>
</dbReference>
<keyword evidence="6" id="KW-0067">ATP-binding</keyword>
<dbReference type="InterPro" id="IPR052038">
    <property type="entry name" value="Type-VII_TA_antitoxin"/>
</dbReference>
<gene>
    <name evidence="9" type="ORF">GZ12E2_39</name>
</gene>
<organism evidence="9">
    <name type="scientific">Uncultured archaeon GZfos26G2</name>
    <dbReference type="NCBI Taxonomy" id="3386331"/>
    <lineage>
        <taxon>Archaea</taxon>
        <taxon>Methanobacteriati</taxon>
        <taxon>Methanobacteriota</taxon>
        <taxon>Stenosarchaea group</taxon>
        <taxon>Methanomicrobia</taxon>
        <taxon>Candidatus Methanophagales</taxon>
        <taxon>Candidatus Methanophagaceae</taxon>
        <taxon>Candidatus Methanophaga</taxon>
    </lineage>
</organism>
<evidence type="ECO:0000313" key="9">
    <source>
        <dbReference type="EMBL" id="AAU82272.1"/>
    </source>
</evidence>
<dbReference type="EMBL" id="AY714818">
    <property type="protein sequence ID" value="AAU82272.1"/>
    <property type="molecule type" value="Genomic_DNA"/>
</dbReference>
<dbReference type="SUPFAM" id="SSF81301">
    <property type="entry name" value="Nucleotidyltransferase"/>
    <property type="match status" value="1"/>
</dbReference>
<evidence type="ECO:0000256" key="4">
    <source>
        <dbReference type="ARBA" id="ARBA00022723"/>
    </source>
</evidence>
<protein>
    <submittedName>
        <fullName evidence="9">Nucleotidyltransferase</fullName>
    </submittedName>
</protein>
<keyword evidence="2 9" id="KW-0808">Transferase</keyword>
<evidence type="ECO:0000256" key="2">
    <source>
        <dbReference type="ARBA" id="ARBA00022679"/>
    </source>
</evidence>
<evidence type="ECO:0000259" key="8">
    <source>
        <dbReference type="Pfam" id="PF18765"/>
    </source>
</evidence>
<dbReference type="PANTHER" id="PTHR33571">
    <property type="entry name" value="SSL8005 PROTEIN"/>
    <property type="match status" value="1"/>
</dbReference>
<evidence type="ECO:0000256" key="5">
    <source>
        <dbReference type="ARBA" id="ARBA00022741"/>
    </source>
</evidence>
<reference evidence="9" key="1">
    <citation type="journal article" date="2004" name="Science">
        <title>Reverse methanogenesis: testing the hypothesis with environmental genomics.</title>
        <authorList>
            <person name="Hallam S.J."/>
            <person name="Putnam N."/>
            <person name="Preston C.M."/>
            <person name="Detter J.C."/>
            <person name="Rokhsar D."/>
            <person name="Richardson P.M."/>
            <person name="DeLong E.F."/>
        </authorList>
    </citation>
    <scope>NUCLEOTIDE SEQUENCE</scope>
</reference>
<dbReference type="PANTHER" id="PTHR33571:SF14">
    <property type="entry name" value="PROTEIN ADENYLYLTRANSFERASE MJ0435-RELATED"/>
    <property type="match status" value="1"/>
</dbReference>
<dbReference type="InterPro" id="IPR041633">
    <property type="entry name" value="Polbeta"/>
</dbReference>
<evidence type="ECO:0000256" key="6">
    <source>
        <dbReference type="ARBA" id="ARBA00022840"/>
    </source>
</evidence>
<keyword evidence="3" id="KW-0548">Nucleotidyltransferase</keyword>
<evidence type="ECO:0000256" key="7">
    <source>
        <dbReference type="ARBA" id="ARBA00022842"/>
    </source>
</evidence>
<dbReference type="CDD" id="cd05403">
    <property type="entry name" value="NT_KNTase_like"/>
    <property type="match status" value="1"/>
</dbReference>
<evidence type="ECO:0000256" key="1">
    <source>
        <dbReference type="ARBA" id="ARBA00001946"/>
    </source>
</evidence>
<dbReference type="NCBIfam" id="NF047752">
    <property type="entry name" value="MntA_antitoxin"/>
    <property type="match status" value="1"/>
</dbReference>
<keyword evidence="4" id="KW-0479">Metal-binding</keyword>
<sequence length="125" mass="14312">MASILLKRKKGGGKMDHLLDLEKSSGQRLSERIKEKILPILKKYGIKKAALFGSFARGEQKPDSDIDILVKFKDRENKTLLDLVGLELELVDVLNRKVDVLTYNSLHPLLKDYILKEQVVFYEEA</sequence>
<dbReference type="GO" id="GO:0046872">
    <property type="term" value="F:metal ion binding"/>
    <property type="evidence" value="ECO:0007669"/>
    <property type="project" value="UniProtKB-KW"/>
</dbReference>
<accession>Q64EA5</accession>
<feature type="domain" description="Polymerase beta nucleotidyltransferase" evidence="8">
    <location>
        <begin position="35"/>
        <end position="124"/>
    </location>
</feature>
<comment type="cofactor">
    <cofactor evidence="1">
        <name>Mg(2+)</name>
        <dbReference type="ChEBI" id="CHEBI:18420"/>
    </cofactor>
</comment>
<proteinExistence type="predicted"/>
<keyword evidence="5" id="KW-0547">Nucleotide-binding</keyword>
<dbReference type="GO" id="GO:0016779">
    <property type="term" value="F:nucleotidyltransferase activity"/>
    <property type="evidence" value="ECO:0007669"/>
    <property type="project" value="UniProtKB-KW"/>
</dbReference>
<keyword evidence="7" id="KW-0460">Magnesium</keyword>
<dbReference type="InterPro" id="IPR043519">
    <property type="entry name" value="NT_sf"/>
</dbReference>